<accession>A0A8H6SKC0</accession>
<dbReference type="EMBL" id="JACAZE010000014">
    <property type="protein sequence ID" value="KAF7299892.1"/>
    <property type="molecule type" value="Genomic_DNA"/>
</dbReference>
<sequence length="117" mass="13236">MDMVDIEEAEPFLNVIDPSALINDHLLAISNKDIHTAITHEDDWMGIINEKSFDSLEEFLEAVMNAHQIINDSDSGFVYLLEKSIYQQRLSSLFKGNTVLPVNQNTPDQSAYGVFFT</sequence>
<keyword evidence="2" id="KW-1185">Reference proteome</keyword>
<reference evidence="1" key="1">
    <citation type="submission" date="2020-05" db="EMBL/GenBank/DDBJ databases">
        <title>Mycena genomes resolve the evolution of fungal bioluminescence.</title>
        <authorList>
            <person name="Tsai I.J."/>
        </authorList>
    </citation>
    <scope>NUCLEOTIDE SEQUENCE</scope>
    <source>
        <strain evidence="1">110903Hualien_Pintung</strain>
    </source>
</reference>
<dbReference type="AlphaFoldDB" id="A0A8H6SKC0"/>
<evidence type="ECO:0000313" key="1">
    <source>
        <dbReference type="EMBL" id="KAF7299892.1"/>
    </source>
</evidence>
<name>A0A8H6SKC0_MYCCL</name>
<comment type="caution">
    <text evidence="1">The sequence shown here is derived from an EMBL/GenBank/DDBJ whole genome shotgun (WGS) entry which is preliminary data.</text>
</comment>
<evidence type="ECO:0000313" key="2">
    <source>
        <dbReference type="Proteomes" id="UP000613580"/>
    </source>
</evidence>
<proteinExistence type="predicted"/>
<organism evidence="1 2">
    <name type="scientific">Mycena chlorophos</name>
    <name type="common">Agaric fungus</name>
    <name type="synonym">Agaricus chlorophos</name>
    <dbReference type="NCBI Taxonomy" id="658473"/>
    <lineage>
        <taxon>Eukaryota</taxon>
        <taxon>Fungi</taxon>
        <taxon>Dikarya</taxon>
        <taxon>Basidiomycota</taxon>
        <taxon>Agaricomycotina</taxon>
        <taxon>Agaricomycetes</taxon>
        <taxon>Agaricomycetidae</taxon>
        <taxon>Agaricales</taxon>
        <taxon>Marasmiineae</taxon>
        <taxon>Mycenaceae</taxon>
        <taxon>Mycena</taxon>
    </lineage>
</organism>
<dbReference type="Proteomes" id="UP000613580">
    <property type="component" value="Unassembled WGS sequence"/>
</dbReference>
<protein>
    <submittedName>
        <fullName evidence="1">Uncharacterized protein</fullName>
    </submittedName>
</protein>
<gene>
    <name evidence="1" type="ORF">HMN09_00996500</name>
</gene>